<evidence type="ECO:0000313" key="2">
    <source>
        <dbReference type="Proteomes" id="UP000824189"/>
    </source>
</evidence>
<accession>A0A9D1URJ7</accession>
<evidence type="ECO:0000313" key="1">
    <source>
        <dbReference type="EMBL" id="HIW96135.1"/>
    </source>
</evidence>
<dbReference type="AlphaFoldDB" id="A0A9D1URJ7"/>
<reference evidence="1" key="2">
    <citation type="submission" date="2021-04" db="EMBL/GenBank/DDBJ databases">
        <authorList>
            <person name="Gilroy R."/>
        </authorList>
    </citation>
    <scope>NUCLEOTIDE SEQUENCE</scope>
    <source>
        <strain evidence="1">4376</strain>
    </source>
</reference>
<sequence>MVRVWWSWWCVGVSVGDEAGTPDGRGRFSRFTGGMMYWTSQTDAWPVTGIFQLIWASAGYEKSEFGYPSGEGGFKGEFFEQEFSKKNINITEWLGSSYVRLPNGKPINEKIYKLFPGQFVSEVEIESLNKTAALEGPAEVGSYKLVTVIPVASFYRYEPNWHGLGDNLNDYCSFSSDYYIPELTGSQRAADFRGPAPIMTCAMRL</sequence>
<dbReference type="EMBL" id="DXFZ01000083">
    <property type="protein sequence ID" value="HIW96135.1"/>
    <property type="molecule type" value="Genomic_DNA"/>
</dbReference>
<organism evidence="1 2">
    <name type="scientific">Candidatus Corynebacterium gallistercoris</name>
    <dbReference type="NCBI Taxonomy" id="2838530"/>
    <lineage>
        <taxon>Bacteria</taxon>
        <taxon>Bacillati</taxon>
        <taxon>Actinomycetota</taxon>
        <taxon>Actinomycetes</taxon>
        <taxon>Mycobacteriales</taxon>
        <taxon>Corynebacteriaceae</taxon>
        <taxon>Corynebacterium</taxon>
    </lineage>
</organism>
<dbReference type="InterPro" id="IPR013207">
    <property type="entry name" value="LGFP"/>
</dbReference>
<dbReference type="Pfam" id="PF08310">
    <property type="entry name" value="LGFP"/>
    <property type="match status" value="1"/>
</dbReference>
<protein>
    <submittedName>
        <fullName evidence="1">Uncharacterized protein</fullName>
    </submittedName>
</protein>
<comment type="caution">
    <text evidence="1">The sequence shown here is derived from an EMBL/GenBank/DDBJ whole genome shotgun (WGS) entry which is preliminary data.</text>
</comment>
<reference evidence="1" key="1">
    <citation type="journal article" date="2021" name="PeerJ">
        <title>Extensive microbial diversity within the chicken gut microbiome revealed by metagenomics and culture.</title>
        <authorList>
            <person name="Gilroy R."/>
            <person name="Ravi A."/>
            <person name="Getino M."/>
            <person name="Pursley I."/>
            <person name="Horton D.L."/>
            <person name="Alikhan N.F."/>
            <person name="Baker D."/>
            <person name="Gharbi K."/>
            <person name="Hall N."/>
            <person name="Watson M."/>
            <person name="Adriaenssens E.M."/>
            <person name="Foster-Nyarko E."/>
            <person name="Jarju S."/>
            <person name="Secka A."/>
            <person name="Antonio M."/>
            <person name="Oren A."/>
            <person name="Chaudhuri R.R."/>
            <person name="La Ragione R."/>
            <person name="Hildebrand F."/>
            <person name="Pallen M.J."/>
        </authorList>
    </citation>
    <scope>NUCLEOTIDE SEQUENCE</scope>
    <source>
        <strain evidence="1">4376</strain>
    </source>
</reference>
<dbReference type="Proteomes" id="UP000824189">
    <property type="component" value="Unassembled WGS sequence"/>
</dbReference>
<name>A0A9D1URJ7_9CORY</name>
<gene>
    <name evidence="1" type="ORF">H9867_06610</name>
</gene>
<proteinExistence type="predicted"/>